<dbReference type="OrthoDB" id="9155960at2"/>
<dbReference type="Pfam" id="PF05853">
    <property type="entry name" value="BKACE"/>
    <property type="match status" value="1"/>
</dbReference>
<dbReference type="InterPro" id="IPR013785">
    <property type="entry name" value="Aldolase_TIM"/>
</dbReference>
<evidence type="ECO:0000256" key="3">
    <source>
        <dbReference type="ARBA" id="ARBA00022723"/>
    </source>
</evidence>
<keyword evidence="2" id="KW-0808">Transferase</keyword>
<evidence type="ECO:0000313" key="6">
    <source>
        <dbReference type="Proteomes" id="UP000033633"/>
    </source>
</evidence>
<dbReference type="GO" id="GO:0043720">
    <property type="term" value="F:3-keto-5-aminohexanoate cleavage activity"/>
    <property type="evidence" value="ECO:0007669"/>
    <property type="project" value="InterPro"/>
</dbReference>
<keyword evidence="3" id="KW-0479">Metal-binding</keyword>
<dbReference type="GO" id="GO:0046872">
    <property type="term" value="F:metal ion binding"/>
    <property type="evidence" value="ECO:0007669"/>
    <property type="project" value="UniProtKB-KW"/>
</dbReference>
<dbReference type="PANTHER" id="PTHR37418">
    <property type="entry name" value="3-KETO-5-AMINOHEXANOATE CLEAVAGE ENZYME-RELATED"/>
    <property type="match status" value="1"/>
</dbReference>
<comment type="caution">
    <text evidence="5">The sequence shown here is derived from an EMBL/GenBank/DDBJ whole genome shotgun (WGS) entry which is preliminary data.</text>
</comment>
<proteinExistence type="predicted"/>
<dbReference type="RefSeq" id="WP_046220007.1">
    <property type="nucleotide sequence ID" value="NZ_JWYV01000004.1"/>
</dbReference>
<protein>
    <recommendedName>
        <fullName evidence="7">3-keto-5-aminohexanoate cleavage protein</fullName>
    </recommendedName>
</protein>
<keyword evidence="6" id="KW-1185">Reference proteome</keyword>
<evidence type="ECO:0000256" key="2">
    <source>
        <dbReference type="ARBA" id="ARBA00022679"/>
    </source>
</evidence>
<gene>
    <name evidence="5" type="ORF">KY46_07455</name>
</gene>
<keyword evidence="4" id="KW-0862">Zinc</keyword>
<sequence length="287" mass="31270">MDNLIITAAVNGGITPRGKNPAVPHTPKEIADAVVQCSQAGASVAHIHARDEMGKPSYDKDVWREIIERIRERSDIILNLSTSGLNLPQGMPEEEAWNHLQYGPEIASFNCGSVNHGDKPFINSPALARKLALALKEHQVTPEIEIYHSGVIHEAITLQQQGYLDKKLVFAFAMGIHGGVRPTCKDLLHLVDCLPDNSIWSAIGIGQAQLPLNTYSILLGGHVRTGLEDNIYYRKGELATSNAQLVDRIVRLSHELGRDVATIDEARTLLGLNPQPAKPDTIAAIAV</sequence>
<organism evidence="5 6">
    <name type="scientific">Photobacterium halotolerans</name>
    <dbReference type="NCBI Taxonomy" id="265726"/>
    <lineage>
        <taxon>Bacteria</taxon>
        <taxon>Pseudomonadati</taxon>
        <taxon>Pseudomonadota</taxon>
        <taxon>Gammaproteobacteria</taxon>
        <taxon>Vibrionales</taxon>
        <taxon>Vibrionaceae</taxon>
        <taxon>Photobacterium</taxon>
    </lineage>
</organism>
<dbReference type="PATRIC" id="fig|265726.11.peg.3554"/>
<accession>A0A0F5VE64</accession>
<evidence type="ECO:0000256" key="1">
    <source>
        <dbReference type="ARBA" id="ARBA00001947"/>
    </source>
</evidence>
<dbReference type="AlphaFoldDB" id="A0A0F5VE64"/>
<dbReference type="Gene3D" id="3.20.20.70">
    <property type="entry name" value="Aldolase class I"/>
    <property type="match status" value="1"/>
</dbReference>
<evidence type="ECO:0008006" key="7">
    <source>
        <dbReference type="Google" id="ProtNLM"/>
    </source>
</evidence>
<comment type="cofactor">
    <cofactor evidence="1">
        <name>Zn(2+)</name>
        <dbReference type="ChEBI" id="CHEBI:29105"/>
    </cofactor>
</comment>
<dbReference type="InterPro" id="IPR008567">
    <property type="entry name" value="BKACE"/>
</dbReference>
<dbReference type="EMBL" id="JWYV01000004">
    <property type="protein sequence ID" value="KKD00466.1"/>
    <property type="molecule type" value="Genomic_DNA"/>
</dbReference>
<name>A0A0F5VE64_9GAMM</name>
<dbReference type="Proteomes" id="UP000033633">
    <property type="component" value="Unassembled WGS sequence"/>
</dbReference>
<evidence type="ECO:0000313" key="5">
    <source>
        <dbReference type="EMBL" id="KKD00466.1"/>
    </source>
</evidence>
<evidence type="ECO:0000256" key="4">
    <source>
        <dbReference type="ARBA" id="ARBA00022833"/>
    </source>
</evidence>
<dbReference type="STRING" id="265726.KY46_07455"/>
<dbReference type="PANTHER" id="PTHR37418:SF2">
    <property type="entry name" value="3-KETO-5-AMINOHEXANOATE CLEAVAGE ENZYME"/>
    <property type="match status" value="1"/>
</dbReference>
<reference evidence="5 6" key="1">
    <citation type="submission" date="2014-12" db="EMBL/GenBank/DDBJ databases">
        <title>Mercury Reductase activity and rhizosphere competence traits in the genome of root associated Photobacterium halotolerans MELD1.</title>
        <authorList>
            <person name="Mathew D.C."/>
            <person name="Huang C.-C."/>
        </authorList>
    </citation>
    <scope>NUCLEOTIDE SEQUENCE [LARGE SCALE GENOMIC DNA]</scope>
    <source>
        <strain evidence="5 6">MELD1</strain>
    </source>
</reference>